<protein>
    <submittedName>
        <fullName evidence="2">Uncharacterized protein</fullName>
    </submittedName>
</protein>
<feature type="compositionally biased region" description="Basic and acidic residues" evidence="1">
    <location>
        <begin position="56"/>
        <end position="65"/>
    </location>
</feature>
<feature type="region of interest" description="Disordered" evidence="1">
    <location>
        <begin position="52"/>
        <end position="73"/>
    </location>
</feature>
<dbReference type="Ensembl" id="ENSEBUT00000000800.1">
    <property type="protein sequence ID" value="ENSEBUP00000000501.1"/>
    <property type="gene ID" value="ENSEBUG00000000635.1"/>
</dbReference>
<organism evidence="2 3">
    <name type="scientific">Eptatretus burgeri</name>
    <name type="common">Inshore hagfish</name>
    <dbReference type="NCBI Taxonomy" id="7764"/>
    <lineage>
        <taxon>Eukaryota</taxon>
        <taxon>Metazoa</taxon>
        <taxon>Chordata</taxon>
        <taxon>Craniata</taxon>
        <taxon>Vertebrata</taxon>
        <taxon>Cyclostomata</taxon>
        <taxon>Myxini</taxon>
        <taxon>Myxiniformes</taxon>
        <taxon>Myxinidae</taxon>
        <taxon>Eptatretinae</taxon>
        <taxon>Eptatretus</taxon>
    </lineage>
</organism>
<reference evidence="2" key="2">
    <citation type="submission" date="2025-09" db="UniProtKB">
        <authorList>
            <consortium name="Ensembl"/>
        </authorList>
    </citation>
    <scope>IDENTIFICATION</scope>
</reference>
<dbReference type="AlphaFoldDB" id="A0A8C4N2M2"/>
<feature type="region of interest" description="Disordered" evidence="1">
    <location>
        <begin position="98"/>
        <end position="137"/>
    </location>
</feature>
<evidence type="ECO:0000256" key="1">
    <source>
        <dbReference type="SAM" id="MobiDB-lite"/>
    </source>
</evidence>
<feature type="compositionally biased region" description="Basic residues" evidence="1">
    <location>
        <begin position="634"/>
        <end position="649"/>
    </location>
</feature>
<feature type="region of interest" description="Disordered" evidence="1">
    <location>
        <begin position="724"/>
        <end position="766"/>
    </location>
</feature>
<evidence type="ECO:0000313" key="2">
    <source>
        <dbReference type="Ensembl" id="ENSEBUP00000000501.1"/>
    </source>
</evidence>
<dbReference type="GeneTree" id="ENSGT00940000156159"/>
<evidence type="ECO:0000313" key="3">
    <source>
        <dbReference type="Proteomes" id="UP000694388"/>
    </source>
</evidence>
<dbReference type="Proteomes" id="UP000694388">
    <property type="component" value="Unplaced"/>
</dbReference>
<dbReference type="InterPro" id="IPR051232">
    <property type="entry name" value="ARID/SWI1_ChromRemod"/>
</dbReference>
<reference evidence="2" key="1">
    <citation type="submission" date="2025-08" db="UniProtKB">
        <authorList>
            <consortium name="Ensembl"/>
        </authorList>
    </citation>
    <scope>IDENTIFICATION</scope>
</reference>
<keyword evidence="3" id="KW-1185">Reference proteome</keyword>
<name>A0A8C4N2M2_EPTBU</name>
<dbReference type="GO" id="GO:0000976">
    <property type="term" value="F:transcription cis-regulatory region binding"/>
    <property type="evidence" value="ECO:0007669"/>
    <property type="project" value="TreeGrafter"/>
</dbReference>
<dbReference type="PANTHER" id="PTHR13964">
    <property type="entry name" value="RBP-RELATED"/>
    <property type="match status" value="1"/>
</dbReference>
<dbReference type="PANTHER" id="PTHR13964:SF27">
    <property type="entry name" value="HAT-TRICK, ISOFORM D"/>
    <property type="match status" value="1"/>
</dbReference>
<accession>A0A8C4N2M2</accession>
<proteinExistence type="predicted"/>
<sequence length="766" mass="84004">MHVKNICFCHSVFTLELLIFPFLLHRYDEWVRDDRILKLVEKNTLKIQYKKHFKKDKGDRKEKPDVGVGRGKRGHIQSKPLAIAAACLGPRLSLSASRGGHRTTRSNFSGASLFINGHEGPRRTRQSSGAEMEDKKSDGTCFESVSCSSAVSFNLSCDSDLDDEQSSCTSERLTEVDDCLSLSLGSGKASACQDQGEMAGHFSVGVHSLENETSCAIDSNKTCLRTDEPPSFTPPLLEQVESGTADGIRDTEWLMPEVKIVHPPGRNERGGRDSVSEGTLAMEMLVEKYVEMPEDDISVKKEVKEQPEKEELVTLEQDSDDNLPVLEVAPARWRPNLEEDKKGPLRKRGLRRLSLSNVLDKRIRMEEPEEPPLPWVHTVEPDITKTPMQSMDPDLDDLPCSAFQSNSCIGQQESGLALLSSPGPAKVPTLDLTLAAESGVIETAFLEVERTEVLNEDKAQEEGCEEADQTEEKCKDLSNVCTLQGMQVSLAVASELIPPLLPPSLPLGMAPPGLPPELVPLPVPMASVDESHSVKSESDATIEVDSMAESQELPSEDVMSLMTFPCASLPNYSAELESKDQGAKRIQVAQSGGSSKKHKRNHKRSNSGGKKDKGEAGNSSEDSEEMSSVDDIHKHNKSQHQHQHQHQSHCGKSTKSGKSPGHGLSPSHMTERDSSSPTRHRGGVHVDLTDLSPPERIAFLQDKLQEIRRCYNSLKLEVASIDRRRKKMKRKERETTTTTSTSSGSSSESAIGSVSPALGGVALECR</sequence>
<feature type="region of interest" description="Disordered" evidence="1">
    <location>
        <begin position="577"/>
        <end position="692"/>
    </location>
</feature>
<feature type="compositionally biased region" description="Low complexity" evidence="1">
    <location>
        <begin position="736"/>
        <end position="749"/>
    </location>
</feature>
<feature type="compositionally biased region" description="Basic residues" evidence="1">
    <location>
        <begin position="595"/>
        <end position="605"/>
    </location>
</feature>
<dbReference type="GO" id="GO:0005634">
    <property type="term" value="C:nucleus"/>
    <property type="evidence" value="ECO:0007669"/>
    <property type="project" value="TreeGrafter"/>
</dbReference>
<dbReference type="GO" id="GO:0006357">
    <property type="term" value="P:regulation of transcription by RNA polymerase II"/>
    <property type="evidence" value="ECO:0007669"/>
    <property type="project" value="TreeGrafter"/>
</dbReference>